<feature type="transmembrane region" description="Helical" evidence="8">
    <location>
        <begin position="34"/>
        <end position="52"/>
    </location>
</feature>
<keyword evidence="5 8" id="KW-1133">Transmembrane helix</keyword>
<evidence type="ECO:0000256" key="5">
    <source>
        <dbReference type="ARBA" id="ARBA00022989"/>
    </source>
</evidence>
<keyword evidence="11" id="KW-1185">Reference proteome</keyword>
<evidence type="ECO:0000313" key="10">
    <source>
        <dbReference type="EMBL" id="OZJ03816.1"/>
    </source>
</evidence>
<feature type="transmembrane region" description="Helical" evidence="8">
    <location>
        <begin position="158"/>
        <end position="177"/>
    </location>
</feature>
<evidence type="ECO:0000256" key="6">
    <source>
        <dbReference type="ARBA" id="ARBA00023063"/>
    </source>
</evidence>
<dbReference type="GO" id="GO:0042128">
    <property type="term" value="P:nitrate assimilation"/>
    <property type="evidence" value="ECO:0007669"/>
    <property type="project" value="UniProtKB-UniRule"/>
</dbReference>
<feature type="transmembrane region" description="Helical" evidence="8">
    <location>
        <begin position="197"/>
        <end position="217"/>
    </location>
</feature>
<comment type="similarity">
    <text evidence="2 8">Belongs to the major facilitator superfamily. Nitrate/nitrite porter (TC 2.A.1.8) family.</text>
</comment>
<dbReference type="PANTHER" id="PTHR23515">
    <property type="entry name" value="HIGH-AFFINITY NITRATE TRANSPORTER 2.3"/>
    <property type="match status" value="1"/>
</dbReference>
<keyword evidence="4 8" id="KW-0812">Transmembrane</keyword>
<dbReference type="Gene3D" id="1.20.1250.20">
    <property type="entry name" value="MFS general substrate transporter like domains"/>
    <property type="match status" value="2"/>
</dbReference>
<dbReference type="GO" id="GO:0005886">
    <property type="term" value="C:plasma membrane"/>
    <property type="evidence" value="ECO:0007669"/>
    <property type="project" value="UniProtKB-SubCell"/>
</dbReference>
<keyword evidence="7 8" id="KW-0472">Membrane</keyword>
<dbReference type="NCBIfam" id="TIGR00886">
    <property type="entry name" value="2A0108"/>
    <property type="match status" value="1"/>
</dbReference>
<comment type="caution">
    <text evidence="8">Lacks conserved residue(s) required for the propagation of feature annotation.</text>
</comment>
<gene>
    <name evidence="10" type="ORF">BZG36_03816</name>
</gene>
<dbReference type="InterPro" id="IPR004737">
    <property type="entry name" value="NO3_transporter_NarK/NarU-like"/>
</dbReference>
<keyword evidence="8" id="KW-1003">Cell membrane</keyword>
<sequence length="503" mass="54492">MAISSLWKAPEINPANLKAKTFPILNPFNKYGRAFHLSWIGFFVAFLSWFAYPPLLQGTISTDLKLTPVQIANSNIVGLCVTLIVRFGVGPLCDRFGPRKVMIGCLVVGAIPTALTPFIHDYSGLLAARLFVGILGATFVPCQMWTTLFFDKNIVGRVNAFAGGWGNAGGGMTYYAMPAIVASLQRDGYSLSRAWKLSFVVGPFVIIMFVALMTWFLGEDCPEGKWSDRVIIKEQASITPLNEGSSTPDSYDSAIKTDKPEASSRADHGDPEMQAHANLMVEELEEVDQAIIEAPKWYDFFIVLCSPYTMLTALPYATTFGAELAIEGILSGLYIQTVKNSGEAWSQELAGSWGSMFGLLNLVTRPLGGYVADVLYVKTGTVVAKKYWMITCGVLEGVFLLWIGLVPSINIAGPLVANNFMAIFLEMGNGANFAVVPHINPHHTGIVAGITGAFGNLGGVMFNLAFRFAAIAGVTNFHAAYWHVGVVCIGINLLCAAILLRLK</sequence>
<reference evidence="10 11" key="1">
    <citation type="journal article" date="2017" name="Mycologia">
        <title>Bifiguratus adelaidae, gen. et sp. nov., a new member of Mucoromycotina in endophytic and soil-dwelling habitats.</title>
        <authorList>
            <person name="Torres-Cruz T.J."/>
            <person name="Billingsley Tobias T.L."/>
            <person name="Almatruk M."/>
            <person name="Hesse C."/>
            <person name="Kuske C.R."/>
            <person name="Desiro A."/>
            <person name="Benucci G.M."/>
            <person name="Bonito G."/>
            <person name="Stajich J.E."/>
            <person name="Dunlap C."/>
            <person name="Arnold A.E."/>
            <person name="Porras-Alfaro A."/>
        </authorList>
    </citation>
    <scope>NUCLEOTIDE SEQUENCE [LARGE SCALE GENOMIC DNA]</scope>
    <source>
        <strain evidence="10 11">AZ0501</strain>
    </source>
</reference>
<comment type="caution">
    <text evidence="10">The sequence shown here is derived from an EMBL/GenBank/DDBJ whole genome shotgun (WGS) entry which is preliminary data.</text>
</comment>
<dbReference type="InterPro" id="IPR044772">
    <property type="entry name" value="NO3_transporter"/>
</dbReference>
<dbReference type="SUPFAM" id="SSF103473">
    <property type="entry name" value="MFS general substrate transporter"/>
    <property type="match status" value="1"/>
</dbReference>
<feature type="transmembrane region" description="Helical" evidence="8">
    <location>
        <begin position="446"/>
        <end position="468"/>
    </location>
</feature>
<feature type="compositionally biased region" description="Basic and acidic residues" evidence="9">
    <location>
        <begin position="255"/>
        <end position="269"/>
    </location>
</feature>
<comment type="subcellular location">
    <subcellularLocation>
        <location evidence="8">Cell membrane</location>
        <topology evidence="8">Multi-pass membrane protein</topology>
    </subcellularLocation>
    <subcellularLocation>
        <location evidence="1">Membrane</location>
        <topology evidence="1">Multi-pass membrane protein</topology>
    </subcellularLocation>
</comment>
<dbReference type="InterPro" id="IPR011701">
    <property type="entry name" value="MFS"/>
</dbReference>
<protein>
    <recommendedName>
        <fullName evidence="8">Nitrate/nitrite transporter</fullName>
    </recommendedName>
</protein>
<evidence type="ECO:0000313" key="11">
    <source>
        <dbReference type="Proteomes" id="UP000242875"/>
    </source>
</evidence>
<feature type="transmembrane region" description="Helical" evidence="8">
    <location>
        <begin position="101"/>
        <end position="120"/>
    </location>
</feature>
<name>A0A261XZN8_9FUNG</name>
<evidence type="ECO:0000256" key="1">
    <source>
        <dbReference type="ARBA" id="ARBA00004141"/>
    </source>
</evidence>
<proteinExistence type="inferred from homology"/>
<evidence type="ECO:0000256" key="2">
    <source>
        <dbReference type="ARBA" id="ARBA00008432"/>
    </source>
</evidence>
<dbReference type="AlphaFoldDB" id="A0A261XZN8"/>
<organism evidence="10 11">
    <name type="scientific">Bifiguratus adelaidae</name>
    <dbReference type="NCBI Taxonomy" id="1938954"/>
    <lineage>
        <taxon>Eukaryota</taxon>
        <taxon>Fungi</taxon>
        <taxon>Fungi incertae sedis</taxon>
        <taxon>Mucoromycota</taxon>
        <taxon>Mucoromycotina</taxon>
        <taxon>Endogonomycetes</taxon>
        <taxon>Endogonales</taxon>
        <taxon>Endogonales incertae sedis</taxon>
        <taxon>Bifiguratus</taxon>
    </lineage>
</organism>
<feature type="region of interest" description="Disordered" evidence="9">
    <location>
        <begin position="241"/>
        <end position="269"/>
    </location>
</feature>
<evidence type="ECO:0000256" key="8">
    <source>
        <dbReference type="RuleBase" id="RU366033"/>
    </source>
</evidence>
<evidence type="ECO:0000256" key="4">
    <source>
        <dbReference type="ARBA" id="ARBA00022692"/>
    </source>
</evidence>
<feature type="transmembrane region" description="Helical" evidence="8">
    <location>
        <begin position="480"/>
        <end position="500"/>
    </location>
</feature>
<dbReference type="EMBL" id="MVBO01000067">
    <property type="protein sequence ID" value="OZJ03816.1"/>
    <property type="molecule type" value="Genomic_DNA"/>
</dbReference>
<evidence type="ECO:0000256" key="7">
    <source>
        <dbReference type="ARBA" id="ARBA00023136"/>
    </source>
</evidence>
<dbReference type="GO" id="GO:0015113">
    <property type="term" value="F:nitrite transmembrane transporter activity"/>
    <property type="evidence" value="ECO:0007669"/>
    <property type="project" value="InterPro"/>
</dbReference>
<evidence type="ECO:0000256" key="9">
    <source>
        <dbReference type="SAM" id="MobiDB-lite"/>
    </source>
</evidence>
<dbReference type="Proteomes" id="UP000242875">
    <property type="component" value="Unassembled WGS sequence"/>
</dbReference>
<dbReference type="GO" id="GO:0015112">
    <property type="term" value="F:nitrate transmembrane transporter activity"/>
    <property type="evidence" value="ECO:0007669"/>
    <property type="project" value="UniProtKB-UniRule"/>
</dbReference>
<keyword evidence="6 8" id="KW-0534">Nitrate assimilation</keyword>
<dbReference type="Pfam" id="PF07690">
    <property type="entry name" value="MFS_1"/>
    <property type="match status" value="1"/>
</dbReference>
<feature type="compositionally biased region" description="Polar residues" evidence="9">
    <location>
        <begin position="241"/>
        <end position="250"/>
    </location>
</feature>
<accession>A0A261XZN8</accession>
<feature type="transmembrane region" description="Helical" evidence="8">
    <location>
        <begin position="72"/>
        <end position="89"/>
    </location>
</feature>
<keyword evidence="3 8" id="KW-0813">Transport</keyword>
<dbReference type="InterPro" id="IPR036259">
    <property type="entry name" value="MFS_trans_sf"/>
</dbReference>
<feature type="transmembrane region" description="Helical" evidence="8">
    <location>
        <begin position="126"/>
        <end position="146"/>
    </location>
</feature>
<dbReference type="OrthoDB" id="434240at2759"/>
<evidence type="ECO:0000256" key="3">
    <source>
        <dbReference type="ARBA" id="ARBA00022448"/>
    </source>
</evidence>